<dbReference type="EMBL" id="DVOO01000030">
    <property type="protein sequence ID" value="HIV26209.1"/>
    <property type="molecule type" value="Genomic_DNA"/>
</dbReference>
<dbReference type="PANTHER" id="PTHR30050">
    <property type="entry name" value="CHROMOSOMAL REPLICATION INITIATOR PROTEIN DNAA"/>
    <property type="match status" value="1"/>
</dbReference>
<gene>
    <name evidence="2" type="ORF">IAB71_10605</name>
</gene>
<dbReference type="Gene3D" id="3.40.50.300">
    <property type="entry name" value="P-loop containing nucleotide triphosphate hydrolases"/>
    <property type="match status" value="1"/>
</dbReference>
<dbReference type="SMART" id="SM00382">
    <property type="entry name" value="AAA"/>
    <property type="match status" value="1"/>
</dbReference>
<dbReference type="SUPFAM" id="SSF52540">
    <property type="entry name" value="P-loop containing nucleoside triphosphate hydrolases"/>
    <property type="match status" value="1"/>
</dbReference>
<dbReference type="InterPro" id="IPR003593">
    <property type="entry name" value="AAA+_ATPase"/>
</dbReference>
<comment type="caution">
    <text evidence="2">The sequence shown here is derived from an EMBL/GenBank/DDBJ whole genome shotgun (WGS) entry which is preliminary data.</text>
</comment>
<dbReference type="InterPro" id="IPR002611">
    <property type="entry name" value="IstB_ATP-bd"/>
</dbReference>
<keyword evidence="2" id="KW-0067">ATP-binding</keyword>
<keyword evidence="2" id="KW-0547">Nucleotide-binding</keyword>
<dbReference type="GO" id="GO:0005524">
    <property type="term" value="F:ATP binding"/>
    <property type="evidence" value="ECO:0007669"/>
    <property type="project" value="UniProtKB-KW"/>
</dbReference>
<proteinExistence type="predicted"/>
<dbReference type="CDD" id="cd00009">
    <property type="entry name" value="AAA"/>
    <property type="match status" value="1"/>
</dbReference>
<accession>A0A9D1P5R7</accession>
<evidence type="ECO:0000259" key="1">
    <source>
        <dbReference type="SMART" id="SM00382"/>
    </source>
</evidence>
<dbReference type="Proteomes" id="UP000824169">
    <property type="component" value="Unassembled WGS sequence"/>
</dbReference>
<organism evidence="2 3">
    <name type="scientific">Candidatus Scatomonas pullistercoris</name>
    <dbReference type="NCBI Taxonomy" id="2840920"/>
    <lineage>
        <taxon>Bacteria</taxon>
        <taxon>Bacillati</taxon>
        <taxon>Bacillota</taxon>
        <taxon>Clostridia</taxon>
        <taxon>Lachnospirales</taxon>
        <taxon>Lachnospiraceae</taxon>
        <taxon>Lachnospiraceae incertae sedis</taxon>
        <taxon>Candidatus Scatomonas</taxon>
    </lineage>
</organism>
<protein>
    <submittedName>
        <fullName evidence="2">ATP-binding protein</fullName>
    </submittedName>
</protein>
<dbReference type="NCBIfam" id="NF005304">
    <property type="entry name" value="PRK06835.1"/>
    <property type="match status" value="1"/>
</dbReference>
<sequence length="329" mass="38095">MPLTNTQYDAILRQYQEKQIRNKRAQDQRIREAYSRFPRLAEIDGEIASLSLRKARILLSVSSEPDFDLQQAIGELGQERRALLLSQGFPEDYLELHYDCPRCRDTGFVGNQKCSCFRRAETALLYTQSNLQDILAEENFDHFRLDYYSDEIVNPASGRSSRETAALALRCAREFVRDFSEQFENLCFYGDTGVGKTFLSHCIARELIETGFGVIYFTAFDLFDLLEKYKFASSDEIREAHAHIFDCDLLIIDDLGTELTNSFVASQLFLCINERIIRKKSTILSTNLSMEQFQETYSERTFSRILSHYKMIRLFGNDIRIQKQLTGGN</sequence>
<name>A0A9D1P5R7_9FIRM</name>
<dbReference type="InterPro" id="IPR027417">
    <property type="entry name" value="P-loop_NTPase"/>
</dbReference>
<dbReference type="AlphaFoldDB" id="A0A9D1P5R7"/>
<dbReference type="GO" id="GO:0006260">
    <property type="term" value="P:DNA replication"/>
    <property type="evidence" value="ECO:0007669"/>
    <property type="project" value="TreeGrafter"/>
</dbReference>
<dbReference type="PANTHER" id="PTHR30050:SF4">
    <property type="entry name" value="ATP-BINDING PROTEIN RV3427C IN INSERTION SEQUENCE-RELATED"/>
    <property type="match status" value="1"/>
</dbReference>
<reference evidence="2" key="2">
    <citation type="journal article" date="2021" name="PeerJ">
        <title>Extensive microbial diversity within the chicken gut microbiome revealed by metagenomics and culture.</title>
        <authorList>
            <person name="Gilroy R."/>
            <person name="Ravi A."/>
            <person name="Getino M."/>
            <person name="Pursley I."/>
            <person name="Horton D.L."/>
            <person name="Alikhan N.F."/>
            <person name="Baker D."/>
            <person name="Gharbi K."/>
            <person name="Hall N."/>
            <person name="Watson M."/>
            <person name="Adriaenssens E.M."/>
            <person name="Foster-Nyarko E."/>
            <person name="Jarju S."/>
            <person name="Secka A."/>
            <person name="Antonio M."/>
            <person name="Oren A."/>
            <person name="Chaudhuri R.R."/>
            <person name="La Ragione R."/>
            <person name="Hildebrand F."/>
            <person name="Pallen M.J."/>
        </authorList>
    </citation>
    <scope>NUCLEOTIDE SEQUENCE</scope>
    <source>
        <strain evidence="2">CHK188-20938</strain>
    </source>
</reference>
<reference evidence="2" key="1">
    <citation type="submission" date="2020-10" db="EMBL/GenBank/DDBJ databases">
        <authorList>
            <person name="Gilroy R."/>
        </authorList>
    </citation>
    <scope>NUCLEOTIDE SEQUENCE</scope>
    <source>
        <strain evidence="2">CHK188-20938</strain>
    </source>
</reference>
<evidence type="ECO:0000313" key="2">
    <source>
        <dbReference type="EMBL" id="HIV26209.1"/>
    </source>
</evidence>
<evidence type="ECO:0000313" key="3">
    <source>
        <dbReference type="Proteomes" id="UP000824169"/>
    </source>
</evidence>
<dbReference type="Pfam" id="PF01695">
    <property type="entry name" value="IstB_IS21"/>
    <property type="match status" value="1"/>
</dbReference>
<feature type="domain" description="AAA+ ATPase" evidence="1">
    <location>
        <begin position="182"/>
        <end position="320"/>
    </location>
</feature>